<gene>
    <name evidence="2" type="ORF">KHX13_01745</name>
</gene>
<evidence type="ECO:0000256" key="1">
    <source>
        <dbReference type="SAM" id="Phobius"/>
    </source>
</evidence>
<keyword evidence="1" id="KW-0472">Membrane</keyword>
<sequence>MICSHCGLEYPDHLAECPNCHTPNDDIAAEVLTEDERDAFEGVTIDQVPDSDTYRVMDQDDLKQAQEEAKPFRLRVLNFLLGHLGLVAAGLIIFLVLLIPVFLSLMLPFVGYFIIIAAIFFVLRLIGLH</sequence>
<comment type="caution">
    <text evidence="2">The sequence shown here is derived from an EMBL/GenBank/DDBJ whole genome shotgun (WGS) entry which is preliminary data.</text>
</comment>
<accession>A0A943EF78</accession>
<evidence type="ECO:0000313" key="2">
    <source>
        <dbReference type="EMBL" id="MBS5519054.1"/>
    </source>
</evidence>
<keyword evidence="1" id="KW-1133">Transmembrane helix</keyword>
<dbReference type="EMBL" id="JAGZCZ010000002">
    <property type="protein sequence ID" value="MBS5519054.1"/>
    <property type="molecule type" value="Genomic_DNA"/>
</dbReference>
<organism evidence="2 3">
    <name type="scientific">Acidaminococcus intestini</name>
    <dbReference type="NCBI Taxonomy" id="187327"/>
    <lineage>
        <taxon>Bacteria</taxon>
        <taxon>Bacillati</taxon>
        <taxon>Bacillota</taxon>
        <taxon>Negativicutes</taxon>
        <taxon>Acidaminococcales</taxon>
        <taxon>Acidaminococcaceae</taxon>
        <taxon>Acidaminococcus</taxon>
    </lineage>
</organism>
<dbReference type="AlphaFoldDB" id="A0A943EF78"/>
<feature type="transmembrane region" description="Helical" evidence="1">
    <location>
        <begin position="109"/>
        <end position="127"/>
    </location>
</feature>
<evidence type="ECO:0000313" key="3">
    <source>
        <dbReference type="Proteomes" id="UP000754226"/>
    </source>
</evidence>
<keyword evidence="1" id="KW-0812">Transmembrane</keyword>
<reference evidence="2" key="1">
    <citation type="submission" date="2021-02" db="EMBL/GenBank/DDBJ databases">
        <title>Infant gut strain persistence is associated with maternal origin, phylogeny, and functional potential including surface adhesion and iron acquisition.</title>
        <authorList>
            <person name="Lou Y.C."/>
        </authorList>
    </citation>
    <scope>NUCLEOTIDE SEQUENCE</scope>
    <source>
        <strain evidence="2">L3_106_000M1_dasL3_106_000M1_concoct_15</strain>
    </source>
</reference>
<name>A0A943EF78_9FIRM</name>
<protein>
    <submittedName>
        <fullName evidence="2">Uncharacterized protein</fullName>
    </submittedName>
</protein>
<feature type="transmembrane region" description="Helical" evidence="1">
    <location>
        <begin position="80"/>
        <end position="103"/>
    </location>
</feature>
<dbReference type="Proteomes" id="UP000754226">
    <property type="component" value="Unassembled WGS sequence"/>
</dbReference>
<proteinExistence type="predicted"/>